<accession>A0A4C1ZIL6</accession>
<comment type="caution">
    <text evidence="1">The sequence shown here is derived from an EMBL/GenBank/DDBJ whole genome shotgun (WGS) entry which is preliminary data.</text>
</comment>
<organism evidence="1 2">
    <name type="scientific">Eumeta variegata</name>
    <name type="common">Bagworm moth</name>
    <name type="synonym">Eumeta japonica</name>
    <dbReference type="NCBI Taxonomy" id="151549"/>
    <lineage>
        <taxon>Eukaryota</taxon>
        <taxon>Metazoa</taxon>
        <taxon>Ecdysozoa</taxon>
        <taxon>Arthropoda</taxon>
        <taxon>Hexapoda</taxon>
        <taxon>Insecta</taxon>
        <taxon>Pterygota</taxon>
        <taxon>Neoptera</taxon>
        <taxon>Endopterygota</taxon>
        <taxon>Lepidoptera</taxon>
        <taxon>Glossata</taxon>
        <taxon>Ditrysia</taxon>
        <taxon>Tineoidea</taxon>
        <taxon>Psychidae</taxon>
        <taxon>Oiketicinae</taxon>
        <taxon>Eumeta</taxon>
    </lineage>
</organism>
<sequence>MQRGRPLFRRPSPLNRQTDPKTKYFAFKLNIRTDKVTRFQNNRGEITFDTDNVSELTADVRSVTEARWAFGAPRIHMDVNR</sequence>
<proteinExistence type="predicted"/>
<dbReference type="AlphaFoldDB" id="A0A4C1ZIL6"/>
<protein>
    <submittedName>
        <fullName evidence="1">Uncharacterized protein</fullName>
    </submittedName>
</protein>
<evidence type="ECO:0000313" key="2">
    <source>
        <dbReference type="Proteomes" id="UP000299102"/>
    </source>
</evidence>
<gene>
    <name evidence="1" type="ORF">EVAR_99583_1</name>
</gene>
<name>A0A4C1ZIL6_EUMVA</name>
<keyword evidence="2" id="KW-1185">Reference proteome</keyword>
<dbReference type="Proteomes" id="UP000299102">
    <property type="component" value="Unassembled WGS sequence"/>
</dbReference>
<reference evidence="1 2" key="1">
    <citation type="journal article" date="2019" name="Commun. Biol.">
        <title>The bagworm genome reveals a unique fibroin gene that provides high tensile strength.</title>
        <authorList>
            <person name="Kono N."/>
            <person name="Nakamura H."/>
            <person name="Ohtoshi R."/>
            <person name="Tomita M."/>
            <person name="Numata K."/>
            <person name="Arakawa K."/>
        </authorList>
    </citation>
    <scope>NUCLEOTIDE SEQUENCE [LARGE SCALE GENOMIC DNA]</scope>
</reference>
<dbReference type="EMBL" id="BGZK01001871">
    <property type="protein sequence ID" value="GBP87608.1"/>
    <property type="molecule type" value="Genomic_DNA"/>
</dbReference>
<evidence type="ECO:0000313" key="1">
    <source>
        <dbReference type="EMBL" id="GBP87608.1"/>
    </source>
</evidence>